<comment type="similarity">
    <text evidence="2">Belongs to the cysteine synthase/cystathionine beta-synthase family.</text>
</comment>
<comment type="caution">
    <text evidence="5">The sequence shown here is derived from an EMBL/GenBank/DDBJ whole genome shotgun (WGS) entry which is preliminary data.</text>
</comment>
<accession>A0A7C5LCD5</accession>
<dbReference type="CDD" id="cd01561">
    <property type="entry name" value="CBS_like"/>
    <property type="match status" value="1"/>
</dbReference>
<sequence length="308" mass="33019">MSPGSAAVSSVKGKGIAELIGWTPLVRLKPFEKPGVKIFAKCEMFNPGGSVKDRPALYIILDAVRRGRLAPGKTLLDATSGNTGVAYAMLAASMGYTVKMVAPSNISKTKLAKMRLFGAEVVLTDALEGMDGAIKKAREICETEPDKYFYADQYSNPANPQAHYQTTGPEIWSQTAGKITHFVAGVGTSGTLQGTALFLKERNPRIKVVELQPENEFHGIEGLKYMAAALRPPIYREDVADGRYFIKTEEAVEMTRTLRLLAGVPAGVSGGAALAAALKLNDEIDEGVVVVILPDGISNHLEEKLVSP</sequence>
<dbReference type="FunFam" id="3.40.50.1100:FF:000003">
    <property type="entry name" value="Cystathionine beta-synthase"/>
    <property type="match status" value="1"/>
</dbReference>
<evidence type="ECO:0000259" key="4">
    <source>
        <dbReference type="Pfam" id="PF00291"/>
    </source>
</evidence>
<dbReference type="InterPro" id="IPR036052">
    <property type="entry name" value="TrpB-like_PALP_sf"/>
</dbReference>
<gene>
    <name evidence="5" type="ORF">ENM11_03995</name>
</gene>
<dbReference type="AlphaFoldDB" id="A0A7C5LCD5"/>
<evidence type="ECO:0000256" key="1">
    <source>
        <dbReference type="ARBA" id="ARBA00001933"/>
    </source>
</evidence>
<protein>
    <submittedName>
        <fullName evidence="5">Cysteine synthase family protein</fullName>
    </submittedName>
</protein>
<keyword evidence="3" id="KW-0663">Pyridoxal phosphate</keyword>
<evidence type="ECO:0000256" key="3">
    <source>
        <dbReference type="ARBA" id="ARBA00022898"/>
    </source>
</evidence>
<dbReference type="InterPro" id="IPR050214">
    <property type="entry name" value="Cys_Synth/Cystath_Beta-Synth"/>
</dbReference>
<dbReference type="PROSITE" id="PS00901">
    <property type="entry name" value="CYS_SYNTHASE"/>
    <property type="match status" value="1"/>
</dbReference>
<dbReference type="GO" id="GO:0006535">
    <property type="term" value="P:cysteine biosynthetic process from serine"/>
    <property type="evidence" value="ECO:0007669"/>
    <property type="project" value="InterPro"/>
</dbReference>
<evidence type="ECO:0000313" key="5">
    <source>
        <dbReference type="EMBL" id="HHK68301.1"/>
    </source>
</evidence>
<organism evidence="5">
    <name type="scientific">Caldiarchaeum subterraneum</name>
    <dbReference type="NCBI Taxonomy" id="311458"/>
    <lineage>
        <taxon>Archaea</taxon>
        <taxon>Nitrososphaerota</taxon>
        <taxon>Candidatus Caldarchaeales</taxon>
        <taxon>Candidatus Caldarchaeaceae</taxon>
        <taxon>Candidatus Caldarchaeum</taxon>
    </lineage>
</organism>
<dbReference type="SUPFAM" id="SSF53686">
    <property type="entry name" value="Tryptophan synthase beta subunit-like PLP-dependent enzymes"/>
    <property type="match status" value="1"/>
</dbReference>
<dbReference type="Pfam" id="PF00291">
    <property type="entry name" value="PALP"/>
    <property type="match status" value="1"/>
</dbReference>
<dbReference type="Gene3D" id="3.40.50.1100">
    <property type="match status" value="2"/>
</dbReference>
<proteinExistence type="inferred from homology"/>
<dbReference type="EMBL" id="DRWN01000029">
    <property type="protein sequence ID" value="HHK68301.1"/>
    <property type="molecule type" value="Genomic_DNA"/>
</dbReference>
<dbReference type="PANTHER" id="PTHR10314">
    <property type="entry name" value="CYSTATHIONINE BETA-SYNTHASE"/>
    <property type="match status" value="1"/>
</dbReference>
<comment type="cofactor">
    <cofactor evidence="1">
        <name>pyridoxal 5'-phosphate</name>
        <dbReference type="ChEBI" id="CHEBI:597326"/>
    </cofactor>
</comment>
<dbReference type="InterPro" id="IPR001216">
    <property type="entry name" value="P-phosphate_BS"/>
</dbReference>
<name>A0A7C5LCD5_CALS0</name>
<dbReference type="InterPro" id="IPR001926">
    <property type="entry name" value="TrpB-like_PALP"/>
</dbReference>
<evidence type="ECO:0000256" key="2">
    <source>
        <dbReference type="ARBA" id="ARBA00007103"/>
    </source>
</evidence>
<feature type="domain" description="Tryptophan synthase beta chain-like PALP" evidence="4">
    <location>
        <begin position="17"/>
        <end position="295"/>
    </location>
</feature>
<reference evidence="5" key="1">
    <citation type="journal article" date="2020" name="mSystems">
        <title>Genome- and Community-Level Interaction Insights into Carbon Utilization and Element Cycling Functions of Hydrothermarchaeota in Hydrothermal Sediment.</title>
        <authorList>
            <person name="Zhou Z."/>
            <person name="Liu Y."/>
            <person name="Xu W."/>
            <person name="Pan J."/>
            <person name="Luo Z.H."/>
            <person name="Li M."/>
        </authorList>
    </citation>
    <scope>NUCLEOTIDE SEQUENCE [LARGE SCALE GENOMIC DNA]</scope>
    <source>
        <strain evidence="5">SpSt-1056</strain>
    </source>
</reference>